<dbReference type="GO" id="GO:0006303">
    <property type="term" value="P:double-strand break repair via nonhomologous end joining"/>
    <property type="evidence" value="ECO:0007669"/>
    <property type="project" value="TreeGrafter"/>
</dbReference>
<dbReference type="EMBL" id="CAJNOE010000049">
    <property type="protein sequence ID" value="CAF0811323.1"/>
    <property type="molecule type" value="Genomic_DNA"/>
</dbReference>
<evidence type="ECO:0000256" key="5">
    <source>
        <dbReference type="ARBA" id="ARBA00022763"/>
    </source>
</evidence>
<keyword evidence="7" id="KW-0269">Exonuclease</keyword>
<evidence type="ECO:0000313" key="15">
    <source>
        <dbReference type="EMBL" id="CAF4257267.1"/>
    </source>
</evidence>
<dbReference type="GO" id="GO:0006310">
    <property type="term" value="P:DNA recombination"/>
    <property type="evidence" value="ECO:0007669"/>
    <property type="project" value="UniProtKB-KW"/>
</dbReference>
<evidence type="ECO:0000313" key="14">
    <source>
        <dbReference type="EMBL" id="CAF0811323.1"/>
    </source>
</evidence>
<sequence length="253" mass="30233">MTFFEPSIRQLPERERACEKLIDFIQQYDNQCFYLKTSARVGYEYIYISLNQHFGIPIHVNSEQYHLYDCLPQVQRVLTTDGNKTRLHACWPKCLHTKSSIKIVLSVLWFTLEQQQQRQFKSPLVQISTDYYRLCYSLHSSYNEICTFVKQISPTRVHPIALPDQINSERFNELLKQLGINQSPLISFAPSNTQQQIKRRYHHTIENIYNNDTDDELEFDYHENRKTNEKQLFKRISNLQLPLTKKCKKDYEK</sequence>
<keyword evidence="4" id="KW-0255">Endonuclease</keyword>
<dbReference type="InterPro" id="IPR036866">
    <property type="entry name" value="RibonucZ/Hydroxyglut_hydro"/>
</dbReference>
<dbReference type="Proteomes" id="UP000663868">
    <property type="component" value="Unassembled WGS sequence"/>
</dbReference>
<evidence type="ECO:0000256" key="7">
    <source>
        <dbReference type="ARBA" id="ARBA00022839"/>
    </source>
</evidence>
<dbReference type="Gene3D" id="3.40.50.12650">
    <property type="match status" value="1"/>
</dbReference>
<evidence type="ECO:0000256" key="11">
    <source>
        <dbReference type="ARBA" id="ARBA00039759"/>
    </source>
</evidence>
<comment type="caution">
    <text evidence="15">The sequence shown here is derived from an EMBL/GenBank/DDBJ whole genome shotgun (WGS) entry which is preliminary data.</text>
</comment>
<dbReference type="GO" id="GO:0036297">
    <property type="term" value="P:interstrand cross-link repair"/>
    <property type="evidence" value="ECO:0007669"/>
    <property type="project" value="TreeGrafter"/>
</dbReference>
<evidence type="ECO:0000256" key="12">
    <source>
        <dbReference type="ARBA" id="ARBA00042677"/>
    </source>
</evidence>
<accession>A0A820F7X7</accession>
<dbReference type="PANTHER" id="PTHR23240:SF8">
    <property type="entry name" value="PROTEIN ARTEMIS"/>
    <property type="match status" value="1"/>
</dbReference>
<dbReference type="EMBL" id="CAJOBB010011197">
    <property type="protein sequence ID" value="CAF4257267.1"/>
    <property type="molecule type" value="Genomic_DNA"/>
</dbReference>
<evidence type="ECO:0000256" key="6">
    <source>
        <dbReference type="ARBA" id="ARBA00022801"/>
    </source>
</evidence>
<dbReference type="Pfam" id="PF07522">
    <property type="entry name" value="DRMBL"/>
    <property type="match status" value="1"/>
</dbReference>
<dbReference type="Proteomes" id="UP000663860">
    <property type="component" value="Unassembled WGS sequence"/>
</dbReference>
<dbReference type="GO" id="GO:0035312">
    <property type="term" value="F:5'-3' DNA exonuclease activity"/>
    <property type="evidence" value="ECO:0007669"/>
    <property type="project" value="TreeGrafter"/>
</dbReference>
<evidence type="ECO:0000313" key="16">
    <source>
        <dbReference type="Proteomes" id="UP000663868"/>
    </source>
</evidence>
<evidence type="ECO:0000256" key="3">
    <source>
        <dbReference type="ARBA" id="ARBA00022722"/>
    </source>
</evidence>
<protein>
    <recommendedName>
        <fullName evidence="11">Protein artemis</fullName>
    </recommendedName>
    <alternativeName>
        <fullName evidence="12">DNA cross-link repair 1C protein</fullName>
    </alternativeName>
</protein>
<dbReference type="GO" id="GO:0003684">
    <property type="term" value="F:damaged DNA binding"/>
    <property type="evidence" value="ECO:0007669"/>
    <property type="project" value="TreeGrafter"/>
</dbReference>
<keyword evidence="6" id="KW-0378">Hydrolase</keyword>
<dbReference type="InterPro" id="IPR011084">
    <property type="entry name" value="DRMBL"/>
</dbReference>
<keyword evidence="9" id="KW-0234">DNA repair</keyword>
<dbReference type="GO" id="GO:0005634">
    <property type="term" value="C:nucleus"/>
    <property type="evidence" value="ECO:0007669"/>
    <property type="project" value="UniProtKB-SubCell"/>
</dbReference>
<evidence type="ECO:0000256" key="8">
    <source>
        <dbReference type="ARBA" id="ARBA00023172"/>
    </source>
</evidence>
<keyword evidence="8" id="KW-0233">DNA recombination</keyword>
<keyword evidence="3" id="KW-0540">Nuclease</keyword>
<evidence type="ECO:0000256" key="1">
    <source>
        <dbReference type="ARBA" id="ARBA00004123"/>
    </source>
</evidence>
<evidence type="ECO:0000259" key="13">
    <source>
        <dbReference type="Pfam" id="PF07522"/>
    </source>
</evidence>
<dbReference type="GO" id="GO:0000723">
    <property type="term" value="P:telomere maintenance"/>
    <property type="evidence" value="ECO:0007669"/>
    <property type="project" value="TreeGrafter"/>
</dbReference>
<dbReference type="GO" id="GO:0004519">
    <property type="term" value="F:endonuclease activity"/>
    <property type="evidence" value="ECO:0007669"/>
    <property type="project" value="UniProtKB-KW"/>
</dbReference>
<gene>
    <name evidence="14" type="ORF">IZO911_LOCUS7478</name>
    <name evidence="15" type="ORF">KXQ929_LOCUS43143</name>
</gene>
<comment type="similarity">
    <text evidence="2">Belongs to the DNA repair metallo-beta-lactamase (DRMBL) family.</text>
</comment>
<proteinExistence type="inferred from homology"/>
<dbReference type="AlphaFoldDB" id="A0A820F7X7"/>
<comment type="subcellular location">
    <subcellularLocation>
        <location evidence="1">Nucleus</location>
    </subcellularLocation>
</comment>
<name>A0A820F7X7_9BILA</name>
<dbReference type="Gene3D" id="3.60.15.10">
    <property type="entry name" value="Ribonuclease Z/Hydroxyacylglutathione hydrolase-like"/>
    <property type="match status" value="1"/>
</dbReference>
<keyword evidence="5" id="KW-0227">DNA damage</keyword>
<evidence type="ECO:0000256" key="10">
    <source>
        <dbReference type="ARBA" id="ARBA00023242"/>
    </source>
</evidence>
<reference evidence="15" key="1">
    <citation type="submission" date="2021-02" db="EMBL/GenBank/DDBJ databases">
        <authorList>
            <person name="Nowell W R."/>
        </authorList>
    </citation>
    <scope>NUCLEOTIDE SEQUENCE</scope>
</reference>
<dbReference type="PANTHER" id="PTHR23240">
    <property type="entry name" value="DNA CROSS-LINK REPAIR PROTEIN PSO2/SNM1-RELATED"/>
    <property type="match status" value="1"/>
</dbReference>
<feature type="domain" description="DNA repair metallo-beta-lactamase" evidence="13">
    <location>
        <begin position="112"/>
        <end position="159"/>
    </location>
</feature>
<evidence type="ECO:0000256" key="2">
    <source>
        <dbReference type="ARBA" id="ARBA00010304"/>
    </source>
</evidence>
<evidence type="ECO:0000256" key="9">
    <source>
        <dbReference type="ARBA" id="ARBA00023204"/>
    </source>
</evidence>
<evidence type="ECO:0000256" key="4">
    <source>
        <dbReference type="ARBA" id="ARBA00022759"/>
    </source>
</evidence>
<organism evidence="15 16">
    <name type="scientific">Adineta steineri</name>
    <dbReference type="NCBI Taxonomy" id="433720"/>
    <lineage>
        <taxon>Eukaryota</taxon>
        <taxon>Metazoa</taxon>
        <taxon>Spiralia</taxon>
        <taxon>Gnathifera</taxon>
        <taxon>Rotifera</taxon>
        <taxon>Eurotatoria</taxon>
        <taxon>Bdelloidea</taxon>
        <taxon>Adinetida</taxon>
        <taxon>Adinetidae</taxon>
        <taxon>Adineta</taxon>
    </lineage>
</organism>
<keyword evidence="10" id="KW-0539">Nucleus</keyword>